<reference evidence="2" key="1">
    <citation type="journal article" date="2023" name="Science">
        <title>Genome structures resolve the early diversification of teleost fishes.</title>
        <authorList>
            <person name="Parey E."/>
            <person name="Louis A."/>
            <person name="Montfort J."/>
            <person name="Bouchez O."/>
            <person name="Roques C."/>
            <person name="Iampietro C."/>
            <person name="Lluch J."/>
            <person name="Castinel A."/>
            <person name="Donnadieu C."/>
            <person name="Desvignes T."/>
            <person name="Floi Bucao C."/>
            <person name="Jouanno E."/>
            <person name="Wen M."/>
            <person name="Mejri S."/>
            <person name="Dirks R."/>
            <person name="Jansen H."/>
            <person name="Henkel C."/>
            <person name="Chen W.J."/>
            <person name="Zahm M."/>
            <person name="Cabau C."/>
            <person name="Klopp C."/>
            <person name="Thompson A.W."/>
            <person name="Robinson-Rechavi M."/>
            <person name="Braasch I."/>
            <person name="Lecointre G."/>
            <person name="Bobe J."/>
            <person name="Postlethwait J.H."/>
            <person name="Berthelot C."/>
            <person name="Roest Crollius H."/>
            <person name="Guiguen Y."/>
        </authorList>
    </citation>
    <scope>NUCLEOTIDE SEQUENCE</scope>
    <source>
        <strain evidence="2">NC1722</strain>
    </source>
</reference>
<dbReference type="PANTHER" id="PTHR31958:SF2">
    <property type="entry name" value="COILED-COIL DOMAIN-CONTAINING PROTEIN 127"/>
    <property type="match status" value="1"/>
</dbReference>
<comment type="caution">
    <text evidence="2">The sequence shown here is derived from an EMBL/GenBank/DDBJ whole genome shotgun (WGS) entry which is preliminary data.</text>
</comment>
<evidence type="ECO:0000313" key="3">
    <source>
        <dbReference type="Proteomes" id="UP001221898"/>
    </source>
</evidence>
<proteinExistence type="predicted"/>
<keyword evidence="3" id="KW-1185">Reference proteome</keyword>
<sequence>MLKVRRRFSGITQCLVIQGHRVSMNNLNDPPGWNIRPDQQGGGDSNKWNYALIVPMLGLAAFRWIWTKESQKEIGEVKADYDRDLQAVSKDLETKYREALTESRRAAAHVELQLEKERQRAKGYRQALLSQSQQLLEERKQLQQERDTLEEEKLRETEWQLKATAVLGEFEEELVKRQSALCSVLLPRRRRLAMERGLLIRAANEPLATELNMESDLKDIFKNDRYCADLLNTDKRKNGSLMWLYLRFWQLQVTLEKHRRVQESLQGVKPNLK</sequence>
<dbReference type="PANTHER" id="PTHR31958">
    <property type="entry name" value="COILED-COIL DOMAIN-CONTAINING PROTEIN 127"/>
    <property type="match status" value="1"/>
</dbReference>
<evidence type="ECO:0000256" key="1">
    <source>
        <dbReference type="SAM" id="Coils"/>
    </source>
</evidence>
<evidence type="ECO:0000313" key="2">
    <source>
        <dbReference type="EMBL" id="KAJ8394664.1"/>
    </source>
</evidence>
<dbReference type="InterPro" id="IPR034607">
    <property type="entry name" value="CCDC127"/>
</dbReference>
<keyword evidence="1" id="KW-0175">Coiled coil</keyword>
<organism evidence="2 3">
    <name type="scientific">Aldrovandia affinis</name>
    <dbReference type="NCBI Taxonomy" id="143900"/>
    <lineage>
        <taxon>Eukaryota</taxon>
        <taxon>Metazoa</taxon>
        <taxon>Chordata</taxon>
        <taxon>Craniata</taxon>
        <taxon>Vertebrata</taxon>
        <taxon>Euteleostomi</taxon>
        <taxon>Actinopterygii</taxon>
        <taxon>Neopterygii</taxon>
        <taxon>Teleostei</taxon>
        <taxon>Notacanthiformes</taxon>
        <taxon>Halosauridae</taxon>
        <taxon>Aldrovandia</taxon>
    </lineage>
</organism>
<dbReference type="EMBL" id="JAINUG010000124">
    <property type="protein sequence ID" value="KAJ8394664.1"/>
    <property type="molecule type" value="Genomic_DNA"/>
</dbReference>
<feature type="coiled-coil region" evidence="1">
    <location>
        <begin position="100"/>
        <end position="155"/>
    </location>
</feature>
<dbReference type="Proteomes" id="UP001221898">
    <property type="component" value="Unassembled WGS sequence"/>
</dbReference>
<dbReference type="AlphaFoldDB" id="A0AAD7WG23"/>
<evidence type="ECO:0008006" key="4">
    <source>
        <dbReference type="Google" id="ProtNLM"/>
    </source>
</evidence>
<protein>
    <recommendedName>
        <fullName evidence="4">Coiled-coil domain-containing protein 127</fullName>
    </recommendedName>
</protein>
<gene>
    <name evidence="2" type="ORF">AAFF_G00044670</name>
</gene>
<name>A0AAD7WG23_9TELE</name>
<accession>A0AAD7WG23</accession>